<sequence>MDMKRTKKSALKLRRKKSKTDPTPSGGNTPRTRTAIAKEAVAKAAREALEAVAKASAAAEAVAAAEREVLDVAPIEVEHAPPSTTAATRRNLYWIYKL</sequence>
<dbReference type="Proteomes" id="UP000604825">
    <property type="component" value="Unassembled WGS sequence"/>
</dbReference>
<protein>
    <submittedName>
        <fullName evidence="2">Uncharacterized protein</fullName>
    </submittedName>
</protein>
<reference evidence="2" key="1">
    <citation type="submission" date="2020-10" db="EMBL/GenBank/DDBJ databases">
        <authorList>
            <person name="Han B."/>
            <person name="Lu T."/>
            <person name="Zhao Q."/>
            <person name="Huang X."/>
            <person name="Zhao Y."/>
        </authorList>
    </citation>
    <scope>NUCLEOTIDE SEQUENCE</scope>
</reference>
<proteinExistence type="predicted"/>
<accession>A0A811Q1J3</accession>
<feature type="compositionally biased region" description="Basic residues" evidence="1">
    <location>
        <begin position="1"/>
        <end position="18"/>
    </location>
</feature>
<feature type="compositionally biased region" description="Polar residues" evidence="1">
    <location>
        <begin position="21"/>
        <end position="32"/>
    </location>
</feature>
<evidence type="ECO:0000256" key="1">
    <source>
        <dbReference type="SAM" id="MobiDB-lite"/>
    </source>
</evidence>
<evidence type="ECO:0000313" key="2">
    <source>
        <dbReference type="EMBL" id="CAD6249948.1"/>
    </source>
</evidence>
<comment type="caution">
    <text evidence="2">The sequence shown here is derived from an EMBL/GenBank/DDBJ whole genome shotgun (WGS) entry which is preliminary data.</text>
</comment>
<dbReference type="EMBL" id="CAJGYO010000008">
    <property type="protein sequence ID" value="CAD6249948.1"/>
    <property type="molecule type" value="Genomic_DNA"/>
</dbReference>
<dbReference type="AlphaFoldDB" id="A0A811Q1J3"/>
<name>A0A811Q1J3_9POAL</name>
<feature type="region of interest" description="Disordered" evidence="1">
    <location>
        <begin position="1"/>
        <end position="32"/>
    </location>
</feature>
<organism evidence="2 3">
    <name type="scientific">Miscanthus lutarioriparius</name>
    <dbReference type="NCBI Taxonomy" id="422564"/>
    <lineage>
        <taxon>Eukaryota</taxon>
        <taxon>Viridiplantae</taxon>
        <taxon>Streptophyta</taxon>
        <taxon>Embryophyta</taxon>
        <taxon>Tracheophyta</taxon>
        <taxon>Spermatophyta</taxon>
        <taxon>Magnoliopsida</taxon>
        <taxon>Liliopsida</taxon>
        <taxon>Poales</taxon>
        <taxon>Poaceae</taxon>
        <taxon>PACMAD clade</taxon>
        <taxon>Panicoideae</taxon>
        <taxon>Andropogonodae</taxon>
        <taxon>Andropogoneae</taxon>
        <taxon>Saccharinae</taxon>
        <taxon>Miscanthus</taxon>
    </lineage>
</organism>
<gene>
    <name evidence="2" type="ORF">NCGR_LOCUS33746</name>
</gene>
<evidence type="ECO:0000313" key="3">
    <source>
        <dbReference type="Proteomes" id="UP000604825"/>
    </source>
</evidence>
<keyword evidence="3" id="KW-1185">Reference proteome</keyword>